<organism evidence="2 3">
    <name type="scientific">Eumeta variegata</name>
    <name type="common">Bagworm moth</name>
    <name type="synonym">Eumeta japonica</name>
    <dbReference type="NCBI Taxonomy" id="151549"/>
    <lineage>
        <taxon>Eukaryota</taxon>
        <taxon>Metazoa</taxon>
        <taxon>Ecdysozoa</taxon>
        <taxon>Arthropoda</taxon>
        <taxon>Hexapoda</taxon>
        <taxon>Insecta</taxon>
        <taxon>Pterygota</taxon>
        <taxon>Neoptera</taxon>
        <taxon>Endopterygota</taxon>
        <taxon>Lepidoptera</taxon>
        <taxon>Glossata</taxon>
        <taxon>Ditrysia</taxon>
        <taxon>Tineoidea</taxon>
        <taxon>Psychidae</taxon>
        <taxon>Oiketicinae</taxon>
        <taxon>Eumeta</taxon>
    </lineage>
</organism>
<dbReference type="AlphaFoldDB" id="A0A4C1UZG4"/>
<evidence type="ECO:0000256" key="1">
    <source>
        <dbReference type="SAM" id="MobiDB-lite"/>
    </source>
</evidence>
<evidence type="ECO:0000313" key="2">
    <source>
        <dbReference type="EMBL" id="GBP31893.1"/>
    </source>
</evidence>
<name>A0A4C1UZG4_EUMVA</name>
<reference evidence="2 3" key="1">
    <citation type="journal article" date="2019" name="Commun. Biol.">
        <title>The bagworm genome reveals a unique fibroin gene that provides high tensile strength.</title>
        <authorList>
            <person name="Kono N."/>
            <person name="Nakamura H."/>
            <person name="Ohtoshi R."/>
            <person name="Tomita M."/>
            <person name="Numata K."/>
            <person name="Arakawa K."/>
        </authorList>
    </citation>
    <scope>NUCLEOTIDE SEQUENCE [LARGE SCALE GENOMIC DNA]</scope>
</reference>
<comment type="caution">
    <text evidence="2">The sequence shown here is derived from an EMBL/GenBank/DDBJ whole genome shotgun (WGS) entry which is preliminary data.</text>
</comment>
<protein>
    <submittedName>
        <fullName evidence="2">Uncharacterized protein</fullName>
    </submittedName>
</protein>
<gene>
    <name evidence="2" type="ORF">EVAR_16668_1</name>
</gene>
<dbReference type="Proteomes" id="UP000299102">
    <property type="component" value="Unassembled WGS sequence"/>
</dbReference>
<accession>A0A4C1UZG4</accession>
<feature type="region of interest" description="Disordered" evidence="1">
    <location>
        <begin position="1"/>
        <end position="67"/>
    </location>
</feature>
<sequence>MAPHGPTRPVREYIAGAEVESAADPDDADLPPQAVSPHSHPTGRILNRPLSNELPPQTHLKHNPHDPFTGYIEALTKNSWRSNTKEIPRFYHFRSVQVPYHTSGKRYLLLPAVDNIMLRKAYPNGSLPSRRKNQ</sequence>
<evidence type="ECO:0000313" key="3">
    <source>
        <dbReference type="Proteomes" id="UP000299102"/>
    </source>
</evidence>
<dbReference type="EMBL" id="BGZK01000252">
    <property type="protein sequence ID" value="GBP31893.1"/>
    <property type="molecule type" value="Genomic_DNA"/>
</dbReference>
<dbReference type="OrthoDB" id="6426745at2759"/>
<proteinExistence type="predicted"/>
<keyword evidence="3" id="KW-1185">Reference proteome</keyword>